<dbReference type="Pfam" id="PF00303">
    <property type="entry name" value="Thymidylat_synt"/>
    <property type="match status" value="1"/>
</dbReference>
<dbReference type="SUPFAM" id="SSF55831">
    <property type="entry name" value="Thymidylate synthase/dCMP hydroxymethylase"/>
    <property type="match status" value="1"/>
</dbReference>
<organism evidence="4 5">
    <name type="scientific">candidate division WWE3 bacterium CG08_land_8_20_14_0_20_41_10</name>
    <dbReference type="NCBI Taxonomy" id="1975085"/>
    <lineage>
        <taxon>Bacteria</taxon>
        <taxon>Katanobacteria</taxon>
    </lineage>
</organism>
<dbReference type="GO" id="GO:0016740">
    <property type="term" value="F:transferase activity"/>
    <property type="evidence" value="ECO:0007669"/>
    <property type="project" value="UniProtKB-KW"/>
</dbReference>
<evidence type="ECO:0000259" key="3">
    <source>
        <dbReference type="Pfam" id="PF14251"/>
    </source>
</evidence>
<dbReference type="InterPro" id="IPR025595">
    <property type="entry name" value="PterinBD-DUF4346"/>
</dbReference>
<keyword evidence="1" id="KW-0808">Transferase</keyword>
<accession>A0A2H0XB79</accession>
<feature type="domain" description="DUF4346" evidence="3">
    <location>
        <begin position="410"/>
        <end position="492"/>
    </location>
</feature>
<dbReference type="EMBL" id="PEYU01000076">
    <property type="protein sequence ID" value="PIS22162.1"/>
    <property type="molecule type" value="Genomic_DNA"/>
</dbReference>
<feature type="domain" description="Thymidylate synthase/dCMP hydroxymethylase" evidence="2">
    <location>
        <begin position="259"/>
        <end position="406"/>
    </location>
</feature>
<dbReference type="Proteomes" id="UP000231252">
    <property type="component" value="Unassembled WGS sequence"/>
</dbReference>
<gene>
    <name evidence="4" type="ORF">COT50_03475</name>
</gene>
<comment type="caution">
    <text evidence="4">The sequence shown here is derived from an EMBL/GenBank/DDBJ whole genome shotgun (WGS) entry which is preliminary data.</text>
</comment>
<dbReference type="InterPro" id="IPR023451">
    <property type="entry name" value="Thymidate_synth/dCMP_Mease_dom"/>
</dbReference>
<dbReference type="InterPro" id="IPR036926">
    <property type="entry name" value="Thymidate_synth/dCMP_Mease_sf"/>
</dbReference>
<reference evidence="5" key="1">
    <citation type="submission" date="2017-09" db="EMBL/GenBank/DDBJ databases">
        <title>Depth-based differentiation of microbial function through sediment-hosted aquifers and enrichment of novel symbionts in the deep terrestrial subsurface.</title>
        <authorList>
            <person name="Probst A.J."/>
            <person name="Ladd B."/>
            <person name="Jarett J.K."/>
            <person name="Geller-Mcgrath D.E."/>
            <person name="Sieber C.M.K."/>
            <person name="Emerson J.B."/>
            <person name="Anantharaman K."/>
            <person name="Thomas B.C."/>
            <person name="Malmstrom R."/>
            <person name="Stieglmeier M."/>
            <person name="Klingl A."/>
            <person name="Woyke T."/>
            <person name="Ryan C.M."/>
            <person name="Banfield J.F."/>
        </authorList>
    </citation>
    <scope>NUCLEOTIDE SEQUENCE [LARGE SCALE GENOMIC DNA]</scope>
</reference>
<evidence type="ECO:0008006" key="6">
    <source>
        <dbReference type="Google" id="ProtNLM"/>
    </source>
</evidence>
<dbReference type="InterPro" id="IPR030688">
    <property type="entry name" value="MeTrfase_MtrA/MtxA"/>
</dbReference>
<evidence type="ECO:0000259" key="2">
    <source>
        <dbReference type="Pfam" id="PF00303"/>
    </source>
</evidence>
<evidence type="ECO:0000256" key="1">
    <source>
        <dbReference type="ARBA" id="ARBA00022679"/>
    </source>
</evidence>
<evidence type="ECO:0000313" key="4">
    <source>
        <dbReference type="EMBL" id="PIS22162.1"/>
    </source>
</evidence>
<dbReference type="Pfam" id="PF04208">
    <property type="entry name" value="MtrA"/>
    <property type="match status" value="1"/>
</dbReference>
<proteinExistence type="predicted"/>
<sequence length="503" mass="56194">MEVSWPIYFKDRLLVGDFDSNVGVATLWMPKESVADVLGAPLYSVCGQLYTKRGINPLLRNILANPKIRHLVICGPDRQGSGEALLKFFKSGVVGNSRGGGWRIVGDDEALIDKEIPPEALELLRRSISVHNMIMRPLEEVRDFVQKLPSEKPFGEPQIFPEEKVELKSGFPSDLSVFKIRRDYIGDAWLDVLKTVMRFGVDTPGMYGKVKQVQNLSVVIEKESTKLPKIEPYLTFSAKALKNYYQGFFSKNEDSSESYTYGERIFNWGGGVDQQKIMVEKLKRFPYDRGAVAVLWEVNTDNFPPKGNSISALGQTKGWKVPCLVMLLAQCMGNALYMTAIFRNNDMYGAWSLNAFALRKFQEGLAHKIGKNVGSLTTISHIAEIYEGDWDLASLVIEKNDSLARTCTYDPRSYYIIKVEGDDIIAEFFSPDGTKPLTTLKMDGKKPKVARDLCATALKEMLISDLGAACDLGRQLAKAETAVKLGLHFEQDKPLSLGGTRTK</sequence>
<dbReference type="Gene3D" id="3.30.572.10">
    <property type="entry name" value="Thymidylate synthase/dCMP hydroxymethylase domain"/>
    <property type="match status" value="1"/>
</dbReference>
<evidence type="ECO:0000313" key="5">
    <source>
        <dbReference type="Proteomes" id="UP000231252"/>
    </source>
</evidence>
<dbReference type="AlphaFoldDB" id="A0A2H0XB79"/>
<name>A0A2H0XB79_UNCKA</name>
<dbReference type="Pfam" id="PF14251">
    <property type="entry name" value="PterinBD-DUF4346"/>
    <property type="match status" value="1"/>
</dbReference>
<protein>
    <recommendedName>
        <fullName evidence="6">Thymidylate synthase/dCMP hydroxymethylase domain-containing protein</fullName>
    </recommendedName>
</protein>